<feature type="transmembrane region" description="Helical" evidence="1">
    <location>
        <begin position="171"/>
        <end position="193"/>
    </location>
</feature>
<evidence type="ECO:0000313" key="2">
    <source>
        <dbReference type="EMBL" id="NEX80064.1"/>
    </source>
</evidence>
<comment type="caution">
    <text evidence="2">The sequence shown here is derived from an EMBL/GenBank/DDBJ whole genome shotgun (WGS) entry which is preliminary data.</text>
</comment>
<sequence>MNFLIRLAFYCIGLFIMTFGVCMTIKADLGAGAWDALNVALTDHLGLSIGRWVMIDGAILVFINALLVKRKPDFLSFLTIIVIGFMVDFWMYMIFESWQIQPFIIKLITLISGILIIGMGISCYLQAKYPQSPIDNFMLALKERFHISLGMAKTIGELTAFIPALLLKGPIGIGTIIITFAIGPSIQLFFPFFDKFMRNLQAKYMKLT</sequence>
<dbReference type="AlphaFoldDB" id="A0A6B3TSR9"/>
<evidence type="ECO:0000313" key="3">
    <source>
        <dbReference type="Proteomes" id="UP000481621"/>
    </source>
</evidence>
<dbReference type="EMBL" id="JAAIUV010000028">
    <property type="protein sequence ID" value="NEX80064.1"/>
    <property type="molecule type" value="Genomic_DNA"/>
</dbReference>
<gene>
    <name evidence="2" type="ORF">G4Z05_14475</name>
</gene>
<keyword evidence="3" id="KW-1185">Reference proteome</keyword>
<dbReference type="InterPro" id="IPR038750">
    <property type="entry name" value="YczE/YyaS-like"/>
</dbReference>
<dbReference type="RefSeq" id="WP_163252530.1">
    <property type="nucleotide sequence ID" value="NZ_JAAIUV010000028.1"/>
</dbReference>
<dbReference type="PANTHER" id="PTHR40078">
    <property type="entry name" value="INTEGRAL MEMBRANE PROTEIN-RELATED"/>
    <property type="match status" value="1"/>
</dbReference>
<name>A0A6B3TSR9_9BACI</name>
<proteinExistence type="predicted"/>
<feature type="transmembrane region" description="Helical" evidence="1">
    <location>
        <begin position="145"/>
        <end position="165"/>
    </location>
</feature>
<protein>
    <submittedName>
        <fullName evidence="2">Membrane protein</fullName>
    </submittedName>
</protein>
<feature type="transmembrane region" description="Helical" evidence="1">
    <location>
        <begin position="107"/>
        <end position="125"/>
    </location>
</feature>
<evidence type="ECO:0000256" key="1">
    <source>
        <dbReference type="SAM" id="Phobius"/>
    </source>
</evidence>
<feature type="transmembrane region" description="Helical" evidence="1">
    <location>
        <begin position="7"/>
        <end position="29"/>
    </location>
</feature>
<keyword evidence="1" id="KW-0472">Membrane</keyword>
<feature type="transmembrane region" description="Helical" evidence="1">
    <location>
        <begin position="49"/>
        <end position="67"/>
    </location>
</feature>
<dbReference type="Proteomes" id="UP000481621">
    <property type="component" value="Unassembled WGS sequence"/>
</dbReference>
<dbReference type="PANTHER" id="PTHR40078:SF1">
    <property type="entry name" value="INTEGRAL MEMBRANE PROTEIN"/>
    <property type="match status" value="1"/>
</dbReference>
<keyword evidence="1" id="KW-1133">Transmembrane helix</keyword>
<organism evidence="2 3">
    <name type="scientific">Neobacillus thermocopriae</name>
    <dbReference type="NCBI Taxonomy" id="1215031"/>
    <lineage>
        <taxon>Bacteria</taxon>
        <taxon>Bacillati</taxon>
        <taxon>Bacillota</taxon>
        <taxon>Bacilli</taxon>
        <taxon>Bacillales</taxon>
        <taxon>Bacillaceae</taxon>
        <taxon>Neobacillus</taxon>
    </lineage>
</organism>
<keyword evidence="1" id="KW-0812">Transmembrane</keyword>
<dbReference type="Pfam" id="PF19700">
    <property type="entry name" value="DUF6198"/>
    <property type="match status" value="1"/>
</dbReference>
<reference evidence="2" key="1">
    <citation type="submission" date="2020-02" db="EMBL/GenBank/DDBJ databases">
        <title>Bacillus sedimentmangrovi sp. nov., isolated from sediment of the mangrove ecosystem.</title>
        <authorList>
            <person name="Liu G."/>
        </authorList>
    </citation>
    <scope>NUCLEOTIDE SEQUENCE [LARGE SCALE GENOMIC DNA]</scope>
    <source>
        <strain evidence="2">SgZ-7</strain>
    </source>
</reference>
<feature type="transmembrane region" description="Helical" evidence="1">
    <location>
        <begin position="74"/>
        <end position="95"/>
    </location>
</feature>
<accession>A0A6B3TSR9</accession>